<dbReference type="Pfam" id="PF03544">
    <property type="entry name" value="TonB_C"/>
    <property type="match status" value="1"/>
</dbReference>
<gene>
    <name evidence="4" type="ordered locus">CHU_2650</name>
</gene>
<dbReference type="GO" id="GO:0098797">
    <property type="term" value="C:plasma membrane protein complex"/>
    <property type="evidence" value="ECO:0007669"/>
    <property type="project" value="TreeGrafter"/>
</dbReference>
<dbReference type="GO" id="GO:0031992">
    <property type="term" value="F:energy transducer activity"/>
    <property type="evidence" value="ECO:0007669"/>
    <property type="project" value="TreeGrafter"/>
</dbReference>
<dbReference type="AlphaFoldDB" id="A0A6N4SU27"/>
<evidence type="ECO:0000313" key="4">
    <source>
        <dbReference type="EMBL" id="ABG59902.1"/>
    </source>
</evidence>
<dbReference type="Proteomes" id="UP000001822">
    <property type="component" value="Chromosome"/>
</dbReference>
<dbReference type="PANTHER" id="PTHR33446">
    <property type="entry name" value="PROTEIN TONB-RELATED"/>
    <property type="match status" value="1"/>
</dbReference>
<evidence type="ECO:0000259" key="3">
    <source>
        <dbReference type="Pfam" id="PF03544"/>
    </source>
</evidence>
<accession>A0A6N4SU27</accession>
<dbReference type="InterPro" id="IPR037682">
    <property type="entry name" value="TonB_C"/>
</dbReference>
<dbReference type="KEGG" id="chu:CHU_2650"/>
<evidence type="ECO:0000313" key="5">
    <source>
        <dbReference type="Proteomes" id="UP000001822"/>
    </source>
</evidence>
<proteinExistence type="predicted"/>
<dbReference type="PANTHER" id="PTHR33446:SF2">
    <property type="entry name" value="PROTEIN TONB"/>
    <property type="match status" value="1"/>
</dbReference>
<dbReference type="GO" id="GO:0055085">
    <property type="term" value="P:transmembrane transport"/>
    <property type="evidence" value="ECO:0007669"/>
    <property type="project" value="InterPro"/>
</dbReference>
<dbReference type="Gene3D" id="3.30.1150.10">
    <property type="match status" value="1"/>
</dbReference>
<dbReference type="InterPro" id="IPR051045">
    <property type="entry name" value="TonB-dependent_transducer"/>
</dbReference>
<name>A0A6N4SU27_CYTH3</name>
<feature type="compositionally biased region" description="Polar residues" evidence="1">
    <location>
        <begin position="53"/>
        <end position="63"/>
    </location>
</feature>
<evidence type="ECO:0000256" key="2">
    <source>
        <dbReference type="SAM" id="Phobius"/>
    </source>
</evidence>
<keyword evidence="2" id="KW-0812">Transmembrane</keyword>
<keyword evidence="2" id="KW-1133">Transmembrane helix</keyword>
<feature type="region of interest" description="Disordered" evidence="1">
    <location>
        <begin position="47"/>
        <end position="84"/>
    </location>
</feature>
<sequence length="212" mass="22972">MLDYKQATKPIYKNAKVLSAVAVIIAVGLIILFETTEQDEAAEKVIEQKDSIKSNSPVQQTDSVKPAKPTSVITPAGAATRSQSNISATTEQQTNTSQQANTAVENTVITNENALAAFPGGDDALKNFLLKNIKYPYNAVESPYTGKIEVDLLIEKSGKIGNITIYHSPNPAISTEIKRVIGNMPEWKPCVKHGQTVPSTVTVYFPFTYVGE</sequence>
<dbReference type="EMBL" id="CP000383">
    <property type="protein sequence ID" value="ABG59902.1"/>
    <property type="molecule type" value="Genomic_DNA"/>
</dbReference>
<evidence type="ECO:0000256" key="1">
    <source>
        <dbReference type="SAM" id="MobiDB-lite"/>
    </source>
</evidence>
<protein>
    <submittedName>
        <fullName evidence="4">TonB-related protein</fullName>
    </submittedName>
</protein>
<keyword evidence="5" id="KW-1185">Reference proteome</keyword>
<keyword evidence="2" id="KW-0472">Membrane</keyword>
<feature type="domain" description="TonB C-terminal" evidence="3">
    <location>
        <begin position="132"/>
        <end position="206"/>
    </location>
</feature>
<dbReference type="SUPFAM" id="SSF74653">
    <property type="entry name" value="TolA/TonB C-terminal domain"/>
    <property type="match status" value="1"/>
</dbReference>
<feature type="transmembrane region" description="Helical" evidence="2">
    <location>
        <begin position="15"/>
        <end position="33"/>
    </location>
</feature>
<organism evidence="4 5">
    <name type="scientific">Cytophaga hutchinsonii (strain ATCC 33406 / DSM 1761 / CIP 103989 / NBRC 15051 / NCIMB 9469 / D465)</name>
    <dbReference type="NCBI Taxonomy" id="269798"/>
    <lineage>
        <taxon>Bacteria</taxon>
        <taxon>Pseudomonadati</taxon>
        <taxon>Bacteroidota</taxon>
        <taxon>Cytophagia</taxon>
        <taxon>Cytophagales</taxon>
        <taxon>Cytophagaceae</taxon>
        <taxon>Cytophaga</taxon>
    </lineage>
</organism>
<reference evidence="4 5" key="1">
    <citation type="journal article" date="2007" name="Appl. Environ. Microbiol.">
        <title>Genome sequence of the cellulolytic gliding bacterium Cytophaga hutchinsonii.</title>
        <authorList>
            <person name="Xie G."/>
            <person name="Bruce D.C."/>
            <person name="Challacombe J.F."/>
            <person name="Chertkov O."/>
            <person name="Detter J.C."/>
            <person name="Gilna P."/>
            <person name="Han C.S."/>
            <person name="Lucas S."/>
            <person name="Misra M."/>
            <person name="Myers G.L."/>
            <person name="Richardson P."/>
            <person name="Tapia R."/>
            <person name="Thayer N."/>
            <person name="Thompson L.S."/>
            <person name="Brettin T.S."/>
            <person name="Henrissat B."/>
            <person name="Wilson D.B."/>
            <person name="McBride M.J."/>
        </authorList>
    </citation>
    <scope>NUCLEOTIDE SEQUENCE [LARGE SCALE GENOMIC DNA]</scope>
    <source>
        <strain evidence="5">ATCC 33406 / DSM 1761 / CIP 103989 / NBRC 15051 / NCIMB 9469 / D465</strain>
    </source>
</reference>